<keyword evidence="8 14" id="KW-0808">Transferase</keyword>
<dbReference type="GO" id="GO:0015937">
    <property type="term" value="P:coenzyme A biosynthetic process"/>
    <property type="evidence" value="ECO:0007669"/>
    <property type="project" value="UniProtKB-UniRule"/>
</dbReference>
<comment type="catalytic activity">
    <reaction evidence="1 14 15">
        <text>(R)-pantothenate + ATP = (R)-4'-phosphopantothenate + ADP + H(+)</text>
        <dbReference type="Rhea" id="RHEA:16373"/>
        <dbReference type="ChEBI" id="CHEBI:10986"/>
        <dbReference type="ChEBI" id="CHEBI:15378"/>
        <dbReference type="ChEBI" id="CHEBI:29032"/>
        <dbReference type="ChEBI" id="CHEBI:30616"/>
        <dbReference type="ChEBI" id="CHEBI:456216"/>
        <dbReference type="EC" id="2.7.1.33"/>
    </reaction>
</comment>
<reference evidence="17 18" key="1">
    <citation type="submission" date="2018-11" db="EMBL/GenBank/DDBJ databases">
        <title>Draft genome sequence of Gordonia sp. RS15-1S isolated from rice stems.</title>
        <authorList>
            <person name="Muangham S."/>
        </authorList>
    </citation>
    <scope>NUCLEOTIDE SEQUENCE [LARGE SCALE GENOMIC DNA]</scope>
    <source>
        <strain evidence="17 18">RS15-1S</strain>
    </source>
</reference>
<dbReference type="HAMAP" id="MF_00215">
    <property type="entry name" value="Pantothen_kinase_1"/>
    <property type="match status" value="1"/>
</dbReference>
<proteinExistence type="inferred from homology"/>
<keyword evidence="10 14" id="KW-0418">Kinase</keyword>
<evidence type="ECO:0000256" key="12">
    <source>
        <dbReference type="ARBA" id="ARBA00022993"/>
    </source>
</evidence>
<dbReference type="PIRSF" id="PIRSF000545">
    <property type="entry name" value="Pantothenate_kin"/>
    <property type="match status" value="1"/>
</dbReference>
<evidence type="ECO:0000313" key="18">
    <source>
        <dbReference type="Proteomes" id="UP000267536"/>
    </source>
</evidence>
<evidence type="ECO:0000256" key="10">
    <source>
        <dbReference type="ARBA" id="ARBA00022777"/>
    </source>
</evidence>
<evidence type="ECO:0000256" key="6">
    <source>
        <dbReference type="ARBA" id="ARBA00015080"/>
    </source>
</evidence>
<evidence type="ECO:0000256" key="8">
    <source>
        <dbReference type="ARBA" id="ARBA00022679"/>
    </source>
</evidence>
<keyword evidence="7 14" id="KW-0963">Cytoplasm</keyword>
<dbReference type="GO" id="GO:0005737">
    <property type="term" value="C:cytoplasm"/>
    <property type="evidence" value="ECO:0007669"/>
    <property type="project" value="UniProtKB-SubCell"/>
</dbReference>
<comment type="similarity">
    <text evidence="4 14 15">Belongs to the prokaryotic pantothenate kinase family.</text>
</comment>
<dbReference type="Gene3D" id="3.40.50.300">
    <property type="entry name" value="P-loop containing nucleotide triphosphate hydrolases"/>
    <property type="match status" value="1"/>
</dbReference>
<name>A0A3N4HF94_9ACTN</name>
<dbReference type="GO" id="GO:0005524">
    <property type="term" value="F:ATP binding"/>
    <property type="evidence" value="ECO:0007669"/>
    <property type="project" value="UniProtKB-UniRule"/>
</dbReference>
<evidence type="ECO:0000256" key="5">
    <source>
        <dbReference type="ARBA" id="ARBA00012102"/>
    </source>
</evidence>
<evidence type="ECO:0000256" key="13">
    <source>
        <dbReference type="ARBA" id="ARBA00032866"/>
    </source>
</evidence>
<dbReference type="InterPro" id="IPR027417">
    <property type="entry name" value="P-loop_NTPase"/>
</dbReference>
<keyword evidence="11 14" id="KW-0067">ATP-binding</keyword>
<dbReference type="CDD" id="cd02025">
    <property type="entry name" value="PanK"/>
    <property type="match status" value="1"/>
</dbReference>
<dbReference type="PANTHER" id="PTHR10285">
    <property type="entry name" value="URIDINE KINASE"/>
    <property type="match status" value="1"/>
</dbReference>
<evidence type="ECO:0000256" key="2">
    <source>
        <dbReference type="ARBA" id="ARBA00004496"/>
    </source>
</evidence>
<evidence type="ECO:0000256" key="9">
    <source>
        <dbReference type="ARBA" id="ARBA00022741"/>
    </source>
</evidence>
<evidence type="ECO:0000256" key="14">
    <source>
        <dbReference type="HAMAP-Rule" id="MF_00215"/>
    </source>
</evidence>
<evidence type="ECO:0000313" key="17">
    <source>
        <dbReference type="EMBL" id="RPA65274.1"/>
    </source>
</evidence>
<dbReference type="UniPathway" id="UPA00241">
    <property type="reaction ID" value="UER00352"/>
</dbReference>
<evidence type="ECO:0000256" key="1">
    <source>
        <dbReference type="ARBA" id="ARBA00001206"/>
    </source>
</evidence>
<dbReference type="EMBL" id="RKMH01000003">
    <property type="protein sequence ID" value="RPA65274.1"/>
    <property type="molecule type" value="Genomic_DNA"/>
</dbReference>
<dbReference type="SUPFAM" id="SSF52540">
    <property type="entry name" value="P-loop containing nucleoside triphosphate hydrolases"/>
    <property type="match status" value="1"/>
</dbReference>
<evidence type="ECO:0000256" key="7">
    <source>
        <dbReference type="ARBA" id="ARBA00022490"/>
    </source>
</evidence>
<evidence type="ECO:0000256" key="3">
    <source>
        <dbReference type="ARBA" id="ARBA00005225"/>
    </source>
</evidence>
<evidence type="ECO:0000256" key="11">
    <source>
        <dbReference type="ARBA" id="ARBA00022840"/>
    </source>
</evidence>
<evidence type="ECO:0000259" key="16">
    <source>
        <dbReference type="Pfam" id="PF00485"/>
    </source>
</evidence>
<keyword evidence="9 14" id="KW-0547">Nucleotide-binding</keyword>
<comment type="caution">
    <text evidence="17">The sequence shown here is derived from an EMBL/GenBank/DDBJ whole genome shotgun (WGS) entry which is preliminary data.</text>
</comment>
<dbReference type="RefSeq" id="WP_123926369.1">
    <property type="nucleotide sequence ID" value="NZ_JBPSDP010000003.1"/>
</dbReference>
<organism evidence="17 18">
    <name type="scientific">Gordonia oryzae</name>
    <dbReference type="NCBI Taxonomy" id="2487349"/>
    <lineage>
        <taxon>Bacteria</taxon>
        <taxon>Bacillati</taxon>
        <taxon>Actinomycetota</taxon>
        <taxon>Actinomycetes</taxon>
        <taxon>Mycobacteriales</taxon>
        <taxon>Gordoniaceae</taxon>
        <taxon>Gordonia</taxon>
    </lineage>
</organism>
<dbReference type="EC" id="2.7.1.33" evidence="5 14"/>
<dbReference type="AlphaFoldDB" id="A0A3N4HF94"/>
<sequence>MARHSSDRDPSLYMELDRKQWRELRESMPMVLTSDELDKLVGLGEQIDLTEVAEVYLPLSRLIHLQVAARQRLFAATSTFLGDRRGEKQVPFVIGIAGSVAVGKSTTARVLAALLARWESHPKVDLVTTDGFLLPTAELERRTIMHRKGFPESYDRRALLRFVTEVKSGAREVTAPVYSHLTYDIVPDVRHYIRQPDILILEGLNVLQTGRTLMVSDLFDFSIYVDAKTDDIEKWYVSRFLQMRSTSFADPNSHFHHYASLTDDQAMIAARDIWTSINLPNLRENILPTRPRASLVLRKDTNHSINRVRLRKL</sequence>
<comment type="pathway">
    <text evidence="3 14 15">Cofactor biosynthesis; coenzyme A biosynthesis; CoA from (R)-pantothenate: step 1/5.</text>
</comment>
<keyword evidence="18" id="KW-1185">Reference proteome</keyword>
<accession>A0A3N4HF94</accession>
<dbReference type="Pfam" id="PF00485">
    <property type="entry name" value="PRK"/>
    <property type="match status" value="1"/>
</dbReference>
<dbReference type="NCBIfam" id="TIGR00554">
    <property type="entry name" value="panK_bact"/>
    <property type="match status" value="1"/>
</dbReference>
<dbReference type="InterPro" id="IPR006083">
    <property type="entry name" value="PRK/URK"/>
</dbReference>
<dbReference type="InterPro" id="IPR004566">
    <property type="entry name" value="PanK"/>
</dbReference>
<keyword evidence="12 14" id="KW-0173">Coenzyme A biosynthesis</keyword>
<dbReference type="GO" id="GO:0004594">
    <property type="term" value="F:pantothenate kinase activity"/>
    <property type="evidence" value="ECO:0007669"/>
    <property type="project" value="UniProtKB-UniRule"/>
</dbReference>
<gene>
    <name evidence="14" type="primary">coaA</name>
    <name evidence="17" type="ORF">EF294_05395</name>
</gene>
<protein>
    <recommendedName>
        <fullName evidence="6 14">Pantothenate kinase</fullName>
        <ecNumber evidence="5 14">2.7.1.33</ecNumber>
    </recommendedName>
    <alternativeName>
        <fullName evidence="13 14">Pantothenic acid kinase</fullName>
    </alternativeName>
</protein>
<dbReference type="OrthoDB" id="1550976at2"/>
<comment type="subcellular location">
    <subcellularLocation>
        <location evidence="2 14 15">Cytoplasm</location>
    </subcellularLocation>
</comment>
<evidence type="ECO:0000256" key="15">
    <source>
        <dbReference type="RuleBase" id="RU003530"/>
    </source>
</evidence>
<dbReference type="FunFam" id="3.40.50.300:FF:000242">
    <property type="entry name" value="Pantothenate kinase"/>
    <property type="match status" value="1"/>
</dbReference>
<dbReference type="Proteomes" id="UP000267536">
    <property type="component" value="Unassembled WGS sequence"/>
</dbReference>
<evidence type="ECO:0000256" key="4">
    <source>
        <dbReference type="ARBA" id="ARBA00006087"/>
    </source>
</evidence>
<feature type="domain" description="Phosphoribulokinase/uridine kinase" evidence="16">
    <location>
        <begin position="93"/>
        <end position="239"/>
    </location>
</feature>
<feature type="binding site" evidence="14">
    <location>
        <begin position="98"/>
        <end position="105"/>
    </location>
    <ligand>
        <name>ATP</name>
        <dbReference type="ChEBI" id="CHEBI:30616"/>
    </ligand>
</feature>